<dbReference type="Gene3D" id="3.90.25.10">
    <property type="entry name" value="UDP-galactose 4-epimerase, domain 1"/>
    <property type="match status" value="1"/>
</dbReference>
<gene>
    <name evidence="2" type="ORF">KUV50_00665</name>
</gene>
<dbReference type="PANTHER" id="PTHR43245">
    <property type="entry name" value="BIFUNCTIONAL POLYMYXIN RESISTANCE PROTEIN ARNA"/>
    <property type="match status" value="1"/>
</dbReference>
<dbReference type="InterPro" id="IPR001509">
    <property type="entry name" value="Epimerase_deHydtase"/>
</dbReference>
<dbReference type="EMBL" id="JAHVHU010000002">
    <property type="protein sequence ID" value="MBY5956625.1"/>
    <property type="molecule type" value="Genomic_DNA"/>
</dbReference>
<dbReference type="AlphaFoldDB" id="A0A953L7I0"/>
<dbReference type="Proteomes" id="UP000753961">
    <property type="component" value="Unassembled WGS sequence"/>
</dbReference>
<dbReference type="RefSeq" id="WP_222578150.1">
    <property type="nucleotide sequence ID" value="NZ_JAHVHU010000002.1"/>
</dbReference>
<proteinExistence type="predicted"/>
<evidence type="ECO:0000313" key="3">
    <source>
        <dbReference type="Proteomes" id="UP000753961"/>
    </source>
</evidence>
<protein>
    <submittedName>
        <fullName evidence="2">SDR family oxidoreductase</fullName>
    </submittedName>
</protein>
<name>A0A953L7I0_9BACT</name>
<organism evidence="2 3">
    <name type="scientific">Membranihabitans marinus</name>
    <dbReference type="NCBI Taxonomy" id="1227546"/>
    <lineage>
        <taxon>Bacteria</taxon>
        <taxon>Pseudomonadati</taxon>
        <taxon>Bacteroidota</taxon>
        <taxon>Saprospiria</taxon>
        <taxon>Saprospirales</taxon>
        <taxon>Saprospiraceae</taxon>
        <taxon>Membranihabitans</taxon>
    </lineage>
</organism>
<dbReference type="Pfam" id="PF01370">
    <property type="entry name" value="Epimerase"/>
    <property type="match status" value="1"/>
</dbReference>
<sequence length="314" mass="34509">MHILLTGGAGFIGSHLVRAFIDHPEITHTTIVDNLITGSMDNIREVLDHDQVTFVEGDIRDLDLCQKLCNEATAVCHQAALGSVPRSVDDPVRSNAHNIDGTLNIFMAARQNNIKRVVFASSSSVYGDDQNLPKVESRVGQPLSPYAITKKVAELYAENFGRLYGMELIGLRYFNIFGPRQSPKGPYAAVIPLFIKAIRDQEAATINGDGSFSRDFTYVDNAVQANLRGLLTNNPAAVNQNYNVACGERTTLTELWGLINDIAGSELNPIYGPERAGDIPHSLADISKAQELLDYEPTVGIREGLERLMQEQLR</sequence>
<reference evidence="2" key="1">
    <citation type="submission" date="2021-06" db="EMBL/GenBank/DDBJ databases">
        <title>44 bacteria genomes isolated from Dapeng, Shenzhen.</title>
        <authorList>
            <person name="Zheng W."/>
            <person name="Yu S."/>
            <person name="Huang Y."/>
        </authorList>
    </citation>
    <scope>NUCLEOTIDE SEQUENCE</scope>
    <source>
        <strain evidence="2">DP5N28-2</strain>
    </source>
</reference>
<accession>A0A953L7I0</accession>
<keyword evidence="3" id="KW-1185">Reference proteome</keyword>
<evidence type="ECO:0000313" key="2">
    <source>
        <dbReference type="EMBL" id="MBY5956625.1"/>
    </source>
</evidence>
<comment type="caution">
    <text evidence="2">The sequence shown here is derived from an EMBL/GenBank/DDBJ whole genome shotgun (WGS) entry which is preliminary data.</text>
</comment>
<feature type="domain" description="NAD-dependent epimerase/dehydratase" evidence="1">
    <location>
        <begin position="3"/>
        <end position="245"/>
    </location>
</feature>
<dbReference type="Gene3D" id="3.40.50.720">
    <property type="entry name" value="NAD(P)-binding Rossmann-like Domain"/>
    <property type="match status" value="1"/>
</dbReference>
<dbReference type="PANTHER" id="PTHR43245:SF13">
    <property type="entry name" value="UDP-D-APIOSE_UDP-D-XYLOSE SYNTHASE 2"/>
    <property type="match status" value="1"/>
</dbReference>
<dbReference type="CDD" id="cd05256">
    <property type="entry name" value="UDP_AE_SDR_e"/>
    <property type="match status" value="1"/>
</dbReference>
<dbReference type="InterPro" id="IPR036291">
    <property type="entry name" value="NAD(P)-bd_dom_sf"/>
</dbReference>
<dbReference type="SUPFAM" id="SSF51735">
    <property type="entry name" value="NAD(P)-binding Rossmann-fold domains"/>
    <property type="match status" value="1"/>
</dbReference>
<evidence type="ECO:0000259" key="1">
    <source>
        <dbReference type="Pfam" id="PF01370"/>
    </source>
</evidence>
<dbReference type="PRINTS" id="PR01713">
    <property type="entry name" value="NUCEPIMERASE"/>
</dbReference>
<dbReference type="InterPro" id="IPR050177">
    <property type="entry name" value="Lipid_A_modif_metabolic_enz"/>
</dbReference>